<dbReference type="InterPro" id="IPR007627">
    <property type="entry name" value="RNA_pol_sigma70_r2"/>
</dbReference>
<dbReference type="Gene3D" id="3.10.450.50">
    <property type="match status" value="1"/>
</dbReference>
<evidence type="ECO:0000313" key="5">
    <source>
        <dbReference type="Proteomes" id="UP000219439"/>
    </source>
</evidence>
<dbReference type="Gene3D" id="1.10.10.10">
    <property type="entry name" value="Winged helix-like DNA-binding domain superfamily/Winged helix DNA-binding domain"/>
    <property type="match status" value="1"/>
</dbReference>
<accession>A0A285PEX4</accession>
<dbReference type="Pfam" id="PF08281">
    <property type="entry name" value="Sigma70_r4_2"/>
    <property type="match status" value="1"/>
</dbReference>
<dbReference type="InterPro" id="IPR036388">
    <property type="entry name" value="WH-like_DNA-bd_sf"/>
</dbReference>
<feature type="domain" description="RNA polymerase sigma factor 70 region 4 type 2" evidence="3">
    <location>
        <begin position="112"/>
        <end position="164"/>
    </location>
</feature>
<dbReference type="AlphaFoldDB" id="A0A285PEX4"/>
<protein>
    <submittedName>
        <fullName evidence="4">RNA polymerase sigma-70 factor, ECF subfamily</fullName>
    </submittedName>
</protein>
<proteinExistence type="predicted"/>
<dbReference type="InterPro" id="IPR052704">
    <property type="entry name" value="ECF_Sigma-70_Domain"/>
</dbReference>
<dbReference type="InterPro" id="IPR032710">
    <property type="entry name" value="NTF2-like_dom_sf"/>
</dbReference>
<dbReference type="SUPFAM" id="SSF88659">
    <property type="entry name" value="Sigma3 and sigma4 domains of RNA polymerase sigma factors"/>
    <property type="match status" value="1"/>
</dbReference>
<dbReference type="InterPro" id="IPR014284">
    <property type="entry name" value="RNA_pol_sigma-70_dom"/>
</dbReference>
<dbReference type="EMBL" id="OBEL01000003">
    <property type="protein sequence ID" value="SNZ19767.1"/>
    <property type="molecule type" value="Genomic_DNA"/>
</dbReference>
<dbReference type="InterPro" id="IPR013325">
    <property type="entry name" value="RNA_pol_sigma_r2"/>
</dbReference>
<dbReference type="SUPFAM" id="SSF54427">
    <property type="entry name" value="NTF2-like"/>
    <property type="match status" value="1"/>
</dbReference>
<name>A0A285PEX4_9HYPH</name>
<dbReference type="InterPro" id="IPR013249">
    <property type="entry name" value="RNA_pol_sigma70_r4_t2"/>
</dbReference>
<dbReference type="GO" id="GO:0016987">
    <property type="term" value="F:sigma factor activity"/>
    <property type="evidence" value="ECO:0007669"/>
    <property type="project" value="InterPro"/>
</dbReference>
<comment type="subunit">
    <text evidence="1">Interacts transiently with the RNA polymerase catalytic core formed by RpoA, RpoB, RpoC and RpoZ (2 alpha, 1 beta, 1 beta' and 1 omega subunit) to form the RNA polymerase holoenzyme that can initiate transcription.</text>
</comment>
<dbReference type="Pfam" id="PF04542">
    <property type="entry name" value="Sigma70_r2"/>
    <property type="match status" value="1"/>
</dbReference>
<evidence type="ECO:0000256" key="1">
    <source>
        <dbReference type="ARBA" id="ARBA00011344"/>
    </source>
</evidence>
<dbReference type="RefSeq" id="WP_097154158.1">
    <property type="nucleotide sequence ID" value="NZ_OBEL01000003.1"/>
</dbReference>
<evidence type="ECO:0000259" key="2">
    <source>
        <dbReference type="Pfam" id="PF04542"/>
    </source>
</evidence>
<organism evidence="4 5">
    <name type="scientific">Cohaesibacter gelatinilyticus</name>
    <dbReference type="NCBI Taxonomy" id="372072"/>
    <lineage>
        <taxon>Bacteria</taxon>
        <taxon>Pseudomonadati</taxon>
        <taxon>Pseudomonadota</taxon>
        <taxon>Alphaproteobacteria</taxon>
        <taxon>Hyphomicrobiales</taxon>
        <taxon>Cohaesibacteraceae</taxon>
    </lineage>
</organism>
<dbReference type="PANTHER" id="PTHR30173">
    <property type="entry name" value="SIGMA 19 FACTOR"/>
    <property type="match status" value="1"/>
</dbReference>
<dbReference type="GO" id="GO:0006352">
    <property type="term" value="P:DNA-templated transcription initiation"/>
    <property type="evidence" value="ECO:0007669"/>
    <property type="project" value="InterPro"/>
</dbReference>
<dbReference type="PANTHER" id="PTHR30173:SF36">
    <property type="entry name" value="ECF RNA POLYMERASE SIGMA FACTOR SIGJ"/>
    <property type="match status" value="1"/>
</dbReference>
<evidence type="ECO:0000313" key="4">
    <source>
        <dbReference type="EMBL" id="SNZ19767.1"/>
    </source>
</evidence>
<reference evidence="4 5" key="1">
    <citation type="submission" date="2017-09" db="EMBL/GenBank/DDBJ databases">
        <authorList>
            <person name="Ehlers B."/>
            <person name="Leendertz F.H."/>
        </authorList>
    </citation>
    <scope>NUCLEOTIDE SEQUENCE [LARGE SCALE GENOMIC DNA]</scope>
    <source>
        <strain evidence="4 5">DSM 18289</strain>
    </source>
</reference>
<evidence type="ECO:0000259" key="3">
    <source>
        <dbReference type="Pfam" id="PF08281"/>
    </source>
</evidence>
<keyword evidence="5" id="KW-1185">Reference proteome</keyword>
<dbReference type="Proteomes" id="UP000219439">
    <property type="component" value="Unassembled WGS sequence"/>
</dbReference>
<dbReference type="GO" id="GO:0003677">
    <property type="term" value="F:DNA binding"/>
    <property type="evidence" value="ECO:0007669"/>
    <property type="project" value="InterPro"/>
</dbReference>
<dbReference type="InterPro" id="IPR013324">
    <property type="entry name" value="RNA_pol_sigma_r3/r4-like"/>
</dbReference>
<gene>
    <name evidence="4" type="ORF">SAMN06265368_2859</name>
</gene>
<feature type="domain" description="RNA polymerase sigma-70 region 2" evidence="2">
    <location>
        <begin position="14"/>
        <end position="78"/>
    </location>
</feature>
<dbReference type="OrthoDB" id="9794372at2"/>
<dbReference type="NCBIfam" id="TIGR02937">
    <property type="entry name" value="sigma70-ECF"/>
    <property type="match status" value="1"/>
</dbReference>
<dbReference type="SUPFAM" id="SSF88946">
    <property type="entry name" value="Sigma2 domain of RNA polymerase sigma factors"/>
    <property type="match status" value="1"/>
</dbReference>
<dbReference type="NCBIfam" id="NF007214">
    <property type="entry name" value="PRK09636.1"/>
    <property type="match status" value="1"/>
</dbReference>
<sequence>MSTIQSKSGLDAIFDETRPKLLGLAYRLLGSHHDAEDIVQDVYLTWLKSDPQTIEKPANWLAVTCTRKAIDRLRARKRMQESYYGEWLPEPVNTEAPPNAEQQILLSEDLTMAFLMLMENLSPKERAAYLLREIFSSDYGEIALSLDLSEDNCRQLVSRARKRLNKCKKKQSPNHQHQTKMVDAFYIALQDGNLNTLTGLLADDIVLTADSGGKATAISKPIFGSKAVLKFFDKALFPAWRDRLVSCKKQTLNGQPALLIMEGDEIAATLSLGYNSDQQTNAIYIMRNPDKLNRLDRIFPNLQP</sequence>
<dbReference type="Gene3D" id="1.10.1740.10">
    <property type="match status" value="1"/>
</dbReference>